<feature type="domain" description="Beta-ketoacyl-[acyl-carrier-protein] synthase III C-terminal" evidence="10">
    <location>
        <begin position="235"/>
        <end position="324"/>
    </location>
</feature>
<dbReference type="EC" id="2.3.1.180" evidence="9"/>
<evidence type="ECO:0000259" key="10">
    <source>
        <dbReference type="Pfam" id="PF08541"/>
    </source>
</evidence>
<dbReference type="CDD" id="cd00830">
    <property type="entry name" value="KAS_III"/>
    <property type="match status" value="1"/>
</dbReference>
<evidence type="ECO:0000256" key="7">
    <source>
        <dbReference type="ARBA" id="ARBA00023268"/>
    </source>
</evidence>
<dbReference type="NCBIfam" id="TIGR00747">
    <property type="entry name" value="fabH"/>
    <property type="match status" value="1"/>
</dbReference>
<dbReference type="Proteomes" id="UP000288197">
    <property type="component" value="Unassembled WGS sequence"/>
</dbReference>
<comment type="catalytic activity">
    <reaction evidence="9">
        <text>malonyl-[ACP] + acetyl-CoA + H(+) = 3-oxobutanoyl-[ACP] + CO2 + CoA</text>
        <dbReference type="Rhea" id="RHEA:12080"/>
        <dbReference type="Rhea" id="RHEA-COMP:9623"/>
        <dbReference type="Rhea" id="RHEA-COMP:9625"/>
        <dbReference type="ChEBI" id="CHEBI:15378"/>
        <dbReference type="ChEBI" id="CHEBI:16526"/>
        <dbReference type="ChEBI" id="CHEBI:57287"/>
        <dbReference type="ChEBI" id="CHEBI:57288"/>
        <dbReference type="ChEBI" id="CHEBI:78449"/>
        <dbReference type="ChEBI" id="CHEBI:78450"/>
        <dbReference type="EC" id="2.3.1.180"/>
    </reaction>
</comment>
<evidence type="ECO:0000256" key="4">
    <source>
        <dbReference type="ARBA" id="ARBA00022832"/>
    </source>
</evidence>
<dbReference type="AlphaFoldDB" id="A0A369B070"/>
<dbReference type="InterPro" id="IPR004655">
    <property type="entry name" value="FabH"/>
</dbReference>
<comment type="domain">
    <text evidence="9">The last Arg residue of the ACP-binding site is essential for the weak association between ACP/AcpP and FabH.</text>
</comment>
<keyword evidence="6 9" id="KW-0275">Fatty acid biosynthesis</keyword>
<dbReference type="GO" id="GO:0004315">
    <property type="term" value="F:3-oxoacyl-[acyl-carrier-protein] synthase activity"/>
    <property type="evidence" value="ECO:0007669"/>
    <property type="project" value="InterPro"/>
</dbReference>
<dbReference type="SUPFAM" id="SSF53901">
    <property type="entry name" value="Thiolase-like"/>
    <property type="match status" value="1"/>
</dbReference>
<keyword evidence="4 9" id="KW-0276">Fatty acid metabolism</keyword>
<dbReference type="GO" id="GO:0006633">
    <property type="term" value="P:fatty acid biosynthetic process"/>
    <property type="evidence" value="ECO:0007669"/>
    <property type="project" value="UniProtKB-UniRule"/>
</dbReference>
<protein>
    <recommendedName>
        <fullName evidence="9">Beta-ketoacyl-[acyl-carrier-protein] synthase III</fullName>
        <shortName evidence="9">Beta-ketoacyl-ACP synthase III</shortName>
        <shortName evidence="9">KAS III</shortName>
        <ecNumber evidence="9">2.3.1.180</ecNumber>
    </recommendedName>
    <alternativeName>
        <fullName evidence="9">3-oxoacyl-[acyl-carrier-protein] synthase 3</fullName>
    </alternativeName>
    <alternativeName>
        <fullName evidence="9">3-oxoacyl-[acyl-carrier-protein] synthase III</fullName>
    </alternativeName>
</protein>
<feature type="active site" evidence="9">
    <location>
        <position position="280"/>
    </location>
</feature>
<sequence length="325" mass="35462">MQLYPQVTKVAKYLPDNIVTNDDLAKVMDTSDEWIASRTGIRERRVSLKETTSDLATGVAKQLIQGIDASSIDFIIVATMTADYGTPSTACLVQSNIEANNAFCLDVNAACSGFVYALSTAEKFLSSGSYNRGLVIGAETMSTMMNWEDRSTSVLFGDGAAGVLLENTSTEVRFIDELIQSDGKRSMALYAKENVDGNPFKENDDRVSSGMVMDGKKIFDFALRDVSKNMINILEKNEEFRDSLDYVLAHQANVRILEAISKKTKIPMTKFLHNVAKYGNTSAASVPLLLVEKVEDGTITLGSNQNVILTGYGAGLTWGSILIKL</sequence>
<evidence type="ECO:0000256" key="2">
    <source>
        <dbReference type="ARBA" id="ARBA00022516"/>
    </source>
</evidence>
<keyword evidence="7 9" id="KW-0511">Multifunctional enzyme</keyword>
<dbReference type="GO" id="GO:0033818">
    <property type="term" value="F:beta-ketoacyl-acyl-carrier-protein synthase III activity"/>
    <property type="evidence" value="ECO:0007669"/>
    <property type="project" value="UniProtKB-UniRule"/>
</dbReference>
<organism evidence="12 13">
    <name type="scientific">Vagococcus fluvialis</name>
    <dbReference type="NCBI Taxonomy" id="2738"/>
    <lineage>
        <taxon>Bacteria</taxon>
        <taxon>Bacillati</taxon>
        <taxon>Bacillota</taxon>
        <taxon>Bacilli</taxon>
        <taxon>Lactobacillales</taxon>
        <taxon>Enterococcaceae</taxon>
        <taxon>Vagococcus</taxon>
    </lineage>
</organism>
<evidence type="ECO:0000256" key="6">
    <source>
        <dbReference type="ARBA" id="ARBA00023160"/>
    </source>
</evidence>
<evidence type="ECO:0000256" key="1">
    <source>
        <dbReference type="ARBA" id="ARBA00008642"/>
    </source>
</evidence>
<dbReference type="InterPro" id="IPR013751">
    <property type="entry name" value="ACP_syn_III_N"/>
</dbReference>
<dbReference type="Gene3D" id="3.40.47.10">
    <property type="match status" value="1"/>
</dbReference>
<keyword evidence="3 9" id="KW-0808">Transferase</keyword>
<comment type="function">
    <text evidence="9">Catalyzes the condensation reaction of fatty acid synthesis by the addition to an acyl acceptor of two carbons from malonyl-ACP. Catalyzes the first condensation reaction which initiates fatty acid synthesis and may therefore play a role in governing the total rate of fatty acid production. Possesses both acetoacetyl-ACP synthase and acetyl transacylase activities. Its substrate specificity determines the biosynthesis of branched-chain and/or straight-chain of fatty acids.</text>
</comment>
<dbReference type="Pfam" id="PF08541">
    <property type="entry name" value="ACP_syn_III_C"/>
    <property type="match status" value="1"/>
</dbReference>
<feature type="active site" evidence="9">
    <location>
        <position position="250"/>
    </location>
</feature>
<keyword evidence="8 9" id="KW-0012">Acyltransferase</keyword>
<evidence type="ECO:0000256" key="3">
    <source>
        <dbReference type="ARBA" id="ARBA00022679"/>
    </source>
</evidence>
<dbReference type="GO" id="GO:0005737">
    <property type="term" value="C:cytoplasm"/>
    <property type="evidence" value="ECO:0007669"/>
    <property type="project" value="UniProtKB-SubCell"/>
</dbReference>
<dbReference type="InterPro" id="IPR016039">
    <property type="entry name" value="Thiolase-like"/>
</dbReference>
<feature type="domain" description="Beta-ketoacyl-[acyl-carrier-protein] synthase III N-terminal" evidence="11">
    <location>
        <begin position="105"/>
        <end position="183"/>
    </location>
</feature>
<keyword evidence="9" id="KW-0963">Cytoplasm</keyword>
<dbReference type="UniPathway" id="UPA00094"/>
<dbReference type="GeneID" id="63146616"/>
<dbReference type="NCBIfam" id="NF006829">
    <property type="entry name" value="PRK09352.1"/>
    <property type="match status" value="1"/>
</dbReference>
<feature type="region of interest" description="ACP-binding" evidence="9">
    <location>
        <begin position="251"/>
        <end position="255"/>
    </location>
</feature>
<name>A0A369B070_9ENTE</name>
<keyword evidence="5 9" id="KW-0443">Lipid metabolism</keyword>
<comment type="pathway">
    <text evidence="9">Lipid metabolism; fatty acid biosynthesis.</text>
</comment>
<evidence type="ECO:0000256" key="8">
    <source>
        <dbReference type="ARBA" id="ARBA00023315"/>
    </source>
</evidence>
<evidence type="ECO:0000256" key="5">
    <source>
        <dbReference type="ARBA" id="ARBA00023098"/>
    </source>
</evidence>
<feature type="active site" evidence="9">
    <location>
        <position position="111"/>
    </location>
</feature>
<evidence type="ECO:0000313" key="13">
    <source>
        <dbReference type="Proteomes" id="UP000288197"/>
    </source>
</evidence>
<dbReference type="EMBL" id="NGJX01000007">
    <property type="protein sequence ID" value="RSU01542.1"/>
    <property type="molecule type" value="Genomic_DNA"/>
</dbReference>
<dbReference type="RefSeq" id="WP_086342659.1">
    <property type="nucleotide sequence ID" value="NZ_CP081459.1"/>
</dbReference>
<dbReference type="PANTHER" id="PTHR43091">
    <property type="entry name" value="3-OXOACYL-[ACYL-CARRIER-PROTEIN] SYNTHASE"/>
    <property type="match status" value="1"/>
</dbReference>
<comment type="subunit">
    <text evidence="9">Homodimer.</text>
</comment>
<dbReference type="InterPro" id="IPR013747">
    <property type="entry name" value="ACP_syn_III_C"/>
</dbReference>
<evidence type="ECO:0000259" key="11">
    <source>
        <dbReference type="Pfam" id="PF08545"/>
    </source>
</evidence>
<dbReference type="Pfam" id="PF08545">
    <property type="entry name" value="ACP_syn_III"/>
    <property type="match status" value="1"/>
</dbReference>
<dbReference type="HAMAP" id="MF_01815">
    <property type="entry name" value="FabH"/>
    <property type="match status" value="1"/>
</dbReference>
<comment type="caution">
    <text evidence="12">The sequence shown here is derived from an EMBL/GenBank/DDBJ whole genome shotgun (WGS) entry which is preliminary data.</text>
</comment>
<evidence type="ECO:0000313" key="12">
    <source>
        <dbReference type="EMBL" id="RSU01542.1"/>
    </source>
</evidence>
<keyword evidence="13" id="KW-1185">Reference proteome</keyword>
<dbReference type="OrthoDB" id="9815506at2"/>
<dbReference type="PANTHER" id="PTHR43091:SF1">
    <property type="entry name" value="BETA-KETOACYL-[ACYL-CARRIER-PROTEIN] SYNTHASE III, CHLOROPLASTIC"/>
    <property type="match status" value="1"/>
</dbReference>
<reference evidence="12 13" key="1">
    <citation type="submission" date="2017-05" db="EMBL/GenBank/DDBJ databases">
        <title>Vagococcus spp. assemblies.</title>
        <authorList>
            <person name="Gulvik C.A."/>
        </authorList>
    </citation>
    <scope>NUCLEOTIDE SEQUENCE [LARGE SCALE GENOMIC DNA]</scope>
    <source>
        <strain evidence="12 13">NCFB 2497</strain>
    </source>
</reference>
<accession>A0A369B070</accession>
<proteinExistence type="inferred from homology"/>
<evidence type="ECO:0000256" key="9">
    <source>
        <dbReference type="HAMAP-Rule" id="MF_01815"/>
    </source>
</evidence>
<comment type="subcellular location">
    <subcellularLocation>
        <location evidence="9">Cytoplasm</location>
    </subcellularLocation>
</comment>
<comment type="similarity">
    <text evidence="1 9">Belongs to the thiolase-like superfamily. FabH family.</text>
</comment>
<gene>
    <name evidence="9" type="primary">fabH</name>
    <name evidence="12" type="ORF">CBF32_08415</name>
</gene>
<keyword evidence="2 9" id="KW-0444">Lipid biosynthesis</keyword>